<keyword evidence="2" id="KW-1185">Reference proteome</keyword>
<evidence type="ECO:0000313" key="2">
    <source>
        <dbReference type="Proteomes" id="UP001058074"/>
    </source>
</evidence>
<accession>A0ACB5RCU1</accession>
<gene>
    <name evidence="1" type="ORF">rsdtw13_21690</name>
</gene>
<protein>
    <submittedName>
        <fullName evidence="1">Uncharacterized protein</fullName>
    </submittedName>
</protein>
<sequence length="312" mass="35971">MKSDVSPKVKIVLYLLFFFCIIASLTLMTILYKAEKDNFVPDAKPVFSQLKDSNVINCDLNGDGNNDILTLSVNKNKYVASIQCGHSNYILNPTRPLNSLGNSSKIDPIHLKLLDLNRDNIPEILIQSSEDNSCLQHIFSWCTDDFKDVYSSTNNTLGVIDFSNNKTPRFVSFDMYQSIDSIKEYMYIGNAYKDISYEKSTILGLNAIKSIIDIVENPYEPDEIPDIFHNDVDYYSKSILWRLAKNNYSYKFKDSFFTDTKSNSKGIPTEYNWNLRFLKENKNDKNDIKQIEMTVYIRLQDDQYKISGISLD</sequence>
<comment type="caution">
    <text evidence="1">The sequence shown here is derived from an EMBL/GenBank/DDBJ whole genome shotgun (WGS) entry which is preliminary data.</text>
</comment>
<dbReference type="Proteomes" id="UP001058074">
    <property type="component" value="Unassembled WGS sequence"/>
</dbReference>
<organism evidence="1 2">
    <name type="scientific">Inconstantimicrobium mannanitabidum</name>
    <dbReference type="NCBI Taxonomy" id="1604901"/>
    <lineage>
        <taxon>Bacteria</taxon>
        <taxon>Bacillati</taxon>
        <taxon>Bacillota</taxon>
        <taxon>Clostridia</taxon>
        <taxon>Eubacteriales</taxon>
        <taxon>Clostridiaceae</taxon>
        <taxon>Inconstantimicrobium</taxon>
    </lineage>
</organism>
<reference evidence="1" key="1">
    <citation type="journal article" date="2025" name="Int. J. Syst. Evol. Microbiol.">
        <title>Inconstantimicrobium mannanitabidum sp. nov., a novel member of the family Clostridiaceae isolated from anoxic soil under the treatment of reductive soil disinfestation.</title>
        <authorList>
            <person name="Ueki A."/>
            <person name="Tonouchi A."/>
            <person name="Honma S."/>
            <person name="Kaku N."/>
            <person name="Ueki K."/>
        </authorList>
    </citation>
    <scope>NUCLEOTIDE SEQUENCE</scope>
    <source>
        <strain evidence="1">TW13</strain>
    </source>
</reference>
<name>A0ACB5RCU1_9CLOT</name>
<evidence type="ECO:0000313" key="1">
    <source>
        <dbReference type="EMBL" id="GKX66911.1"/>
    </source>
</evidence>
<dbReference type="EMBL" id="BROD01000001">
    <property type="protein sequence ID" value="GKX66911.1"/>
    <property type="molecule type" value="Genomic_DNA"/>
</dbReference>
<proteinExistence type="predicted"/>